<keyword evidence="2" id="KW-0472">Membrane</keyword>
<evidence type="ECO:0000256" key="2">
    <source>
        <dbReference type="SAM" id="Phobius"/>
    </source>
</evidence>
<keyword evidence="2" id="KW-0812">Transmembrane</keyword>
<dbReference type="GeneID" id="55565204"/>
<name>A0A2X2YMZ9_9ACTO</name>
<dbReference type="EMBL" id="UASJ01000001">
    <property type="protein sequence ID" value="SQB65454.1"/>
    <property type="molecule type" value="Genomic_DNA"/>
</dbReference>
<feature type="transmembrane region" description="Helical" evidence="2">
    <location>
        <begin position="291"/>
        <end position="307"/>
    </location>
</feature>
<sequence length="575" mass="63076">MSESNLPADRVEPAPTCSGTVQIGATPATEKPIGGMRRKFAQIGHWAVAAPLWLRAVLVLIAVGGFLLTGFAWSLASPPGGSPDDDYHLASIWCPRPVESSGCATKTIDGKPAVKVPARFTQLTCFVTKSKVSAACSEDFDGETAFTNRVDRGDYPWGYYQLQHLLVGKNVEVSVVAMRMCNVALAVLLLGVILLLAPPRFRPWYFLALVGSWVPMGIYLIASNNPSSWALIGVAGFGLGLHAAAFSEPRREVFPATTPARLPVSLRWRQIVLVVLSALGCLMAMASRADAAFYIFVVSLSIWMLIPRCPRRRWLLIFSIIASVLGLIVTATSGQNEALSDSGDNDREMPGLLGKLFGLTMSLPRFFFGLWGAGWGPGWFDVNLRPEGVFASAIAVGVLISLGLSTFTARKFWGIFFSLGALLGVPFVVMFLQNYVDINRYQPRYMLPLLVIVMVIWLLPPVCAEPDQPAHKFVTSTLCYEIFVLLFMCWANLQSLFAVVGRYVRGETWKGGVNLNSKISWWWDFPAPLPLQTWIIGALTFIFAVFATLWLVHVSPAHRDTLTETNSGELEVSHA</sequence>
<feature type="transmembrane region" description="Helical" evidence="2">
    <location>
        <begin position="413"/>
        <end position="433"/>
    </location>
</feature>
<evidence type="ECO:0000256" key="1">
    <source>
        <dbReference type="SAM" id="MobiDB-lite"/>
    </source>
</evidence>
<evidence type="ECO:0000313" key="4">
    <source>
        <dbReference type="Proteomes" id="UP000250245"/>
    </source>
</evidence>
<feature type="region of interest" description="Disordered" evidence="1">
    <location>
        <begin position="1"/>
        <end position="22"/>
    </location>
</feature>
<feature type="transmembrane region" description="Helical" evidence="2">
    <location>
        <begin position="204"/>
        <end position="222"/>
    </location>
</feature>
<feature type="transmembrane region" description="Helical" evidence="2">
    <location>
        <begin position="388"/>
        <end position="407"/>
    </location>
</feature>
<evidence type="ECO:0000313" key="3">
    <source>
        <dbReference type="EMBL" id="SQB65454.1"/>
    </source>
</evidence>
<feature type="transmembrane region" description="Helical" evidence="2">
    <location>
        <begin position="228"/>
        <end position="247"/>
    </location>
</feature>
<dbReference type="Proteomes" id="UP000250245">
    <property type="component" value="Unassembled WGS sequence"/>
</dbReference>
<feature type="transmembrane region" description="Helical" evidence="2">
    <location>
        <begin position="268"/>
        <end position="285"/>
    </location>
</feature>
<gene>
    <name evidence="3" type="ORF">NCTC11820_01521</name>
</gene>
<reference evidence="3 4" key="1">
    <citation type="submission" date="2018-06" db="EMBL/GenBank/DDBJ databases">
        <authorList>
            <consortium name="Pathogen Informatics"/>
            <person name="Doyle S."/>
        </authorList>
    </citation>
    <scope>NUCLEOTIDE SEQUENCE [LARGE SCALE GENOMIC DNA]</scope>
    <source>
        <strain evidence="3 4">NCTC11820</strain>
    </source>
</reference>
<feature type="transmembrane region" description="Helical" evidence="2">
    <location>
        <begin position="525"/>
        <end position="552"/>
    </location>
</feature>
<accession>A0A2X2YMZ9</accession>
<dbReference type="RefSeq" id="WP_013189115.1">
    <property type="nucleotide sequence ID" value="NZ_CP068112.1"/>
</dbReference>
<feature type="transmembrane region" description="Helical" evidence="2">
    <location>
        <begin position="176"/>
        <end position="197"/>
    </location>
</feature>
<proteinExistence type="predicted"/>
<dbReference type="InterPro" id="IPR018674">
    <property type="entry name" value="DUF2142_membrane"/>
</dbReference>
<feature type="transmembrane region" description="Helical" evidence="2">
    <location>
        <begin position="445"/>
        <end position="462"/>
    </location>
</feature>
<dbReference type="OMA" id="RYMAVIF"/>
<feature type="transmembrane region" description="Helical" evidence="2">
    <location>
        <begin position="314"/>
        <end position="332"/>
    </location>
</feature>
<feature type="transmembrane region" description="Helical" evidence="2">
    <location>
        <begin position="482"/>
        <end position="504"/>
    </location>
</feature>
<organism evidence="3 4">
    <name type="scientific">Mobiluncus curtisii</name>
    <dbReference type="NCBI Taxonomy" id="2051"/>
    <lineage>
        <taxon>Bacteria</taxon>
        <taxon>Bacillati</taxon>
        <taxon>Actinomycetota</taxon>
        <taxon>Actinomycetes</taxon>
        <taxon>Actinomycetales</taxon>
        <taxon>Actinomycetaceae</taxon>
        <taxon>Mobiluncus</taxon>
    </lineage>
</organism>
<dbReference type="Pfam" id="PF09913">
    <property type="entry name" value="DUF2142"/>
    <property type="match status" value="1"/>
</dbReference>
<protein>
    <submittedName>
        <fullName evidence="3">Predicted membrane protein (DUF2142)</fullName>
    </submittedName>
</protein>
<feature type="transmembrane region" description="Helical" evidence="2">
    <location>
        <begin position="46"/>
        <end position="73"/>
    </location>
</feature>
<keyword evidence="2" id="KW-1133">Transmembrane helix</keyword>
<dbReference type="AlphaFoldDB" id="A0A2X2YMZ9"/>